<comment type="caution">
    <text evidence="2">The sequence shown here is derived from an EMBL/GenBank/DDBJ whole genome shotgun (WGS) entry which is preliminary data.</text>
</comment>
<dbReference type="AlphaFoldDB" id="A0AAE0UCE2"/>
<evidence type="ECO:0000256" key="1">
    <source>
        <dbReference type="SAM" id="MobiDB-lite"/>
    </source>
</evidence>
<evidence type="ECO:0000313" key="3">
    <source>
        <dbReference type="Proteomes" id="UP001281003"/>
    </source>
</evidence>
<accession>A0AAE0UCE2</accession>
<reference evidence="2" key="1">
    <citation type="journal article" date="2023" name="Mol. Phylogenet. Evol.">
        <title>Genome-scale phylogeny and comparative genomics of the fungal order Sordariales.</title>
        <authorList>
            <person name="Hensen N."/>
            <person name="Bonometti L."/>
            <person name="Westerberg I."/>
            <person name="Brannstrom I.O."/>
            <person name="Guillou S."/>
            <person name="Cros-Aarteil S."/>
            <person name="Calhoun S."/>
            <person name="Haridas S."/>
            <person name="Kuo A."/>
            <person name="Mondo S."/>
            <person name="Pangilinan J."/>
            <person name="Riley R."/>
            <person name="LaButti K."/>
            <person name="Andreopoulos B."/>
            <person name="Lipzen A."/>
            <person name="Chen C."/>
            <person name="Yan M."/>
            <person name="Daum C."/>
            <person name="Ng V."/>
            <person name="Clum A."/>
            <person name="Steindorff A."/>
            <person name="Ohm R.A."/>
            <person name="Martin F."/>
            <person name="Silar P."/>
            <person name="Natvig D.O."/>
            <person name="Lalanne C."/>
            <person name="Gautier V."/>
            <person name="Ament-Velasquez S.L."/>
            <person name="Kruys A."/>
            <person name="Hutchinson M.I."/>
            <person name="Powell A.J."/>
            <person name="Barry K."/>
            <person name="Miller A.N."/>
            <person name="Grigoriev I.V."/>
            <person name="Debuchy R."/>
            <person name="Gladieux P."/>
            <person name="Hiltunen Thoren M."/>
            <person name="Johannesson H."/>
        </authorList>
    </citation>
    <scope>NUCLEOTIDE SEQUENCE</scope>
    <source>
        <strain evidence="2">FGSC 1904</strain>
    </source>
</reference>
<name>A0AAE0UCE2_SORBR</name>
<feature type="region of interest" description="Disordered" evidence="1">
    <location>
        <begin position="1"/>
        <end position="48"/>
    </location>
</feature>
<gene>
    <name evidence="2" type="ORF">B0T20DRAFT_408760</name>
</gene>
<feature type="compositionally biased region" description="Basic and acidic residues" evidence="1">
    <location>
        <begin position="32"/>
        <end position="43"/>
    </location>
</feature>
<dbReference type="EMBL" id="JAUTDP010000005">
    <property type="protein sequence ID" value="KAK3398948.1"/>
    <property type="molecule type" value="Genomic_DNA"/>
</dbReference>
<protein>
    <submittedName>
        <fullName evidence="2">Uncharacterized protein</fullName>
    </submittedName>
</protein>
<proteinExistence type="predicted"/>
<feature type="compositionally biased region" description="Polar residues" evidence="1">
    <location>
        <begin position="1"/>
        <end position="12"/>
    </location>
</feature>
<keyword evidence="3" id="KW-1185">Reference proteome</keyword>
<organism evidence="2 3">
    <name type="scientific">Sordaria brevicollis</name>
    <dbReference type="NCBI Taxonomy" id="83679"/>
    <lineage>
        <taxon>Eukaryota</taxon>
        <taxon>Fungi</taxon>
        <taxon>Dikarya</taxon>
        <taxon>Ascomycota</taxon>
        <taxon>Pezizomycotina</taxon>
        <taxon>Sordariomycetes</taxon>
        <taxon>Sordariomycetidae</taxon>
        <taxon>Sordariales</taxon>
        <taxon>Sordariaceae</taxon>
        <taxon>Sordaria</taxon>
    </lineage>
</organism>
<dbReference type="Proteomes" id="UP001281003">
    <property type="component" value="Unassembled WGS sequence"/>
</dbReference>
<evidence type="ECO:0000313" key="2">
    <source>
        <dbReference type="EMBL" id="KAK3398948.1"/>
    </source>
</evidence>
<reference evidence="2" key="2">
    <citation type="submission" date="2023-07" db="EMBL/GenBank/DDBJ databases">
        <authorList>
            <consortium name="Lawrence Berkeley National Laboratory"/>
            <person name="Haridas S."/>
            <person name="Hensen N."/>
            <person name="Bonometti L."/>
            <person name="Westerberg I."/>
            <person name="Brannstrom I.O."/>
            <person name="Guillou S."/>
            <person name="Cros-Aarteil S."/>
            <person name="Calhoun S."/>
            <person name="Kuo A."/>
            <person name="Mondo S."/>
            <person name="Pangilinan J."/>
            <person name="Riley R."/>
            <person name="LaButti K."/>
            <person name="Andreopoulos B."/>
            <person name="Lipzen A."/>
            <person name="Chen C."/>
            <person name="Yanf M."/>
            <person name="Daum C."/>
            <person name="Ng V."/>
            <person name="Clum A."/>
            <person name="Steindorff A."/>
            <person name="Ohm R."/>
            <person name="Martin F."/>
            <person name="Silar P."/>
            <person name="Natvig D."/>
            <person name="Lalanne C."/>
            <person name="Gautier V."/>
            <person name="Ament-velasquez S.L."/>
            <person name="Kruys A."/>
            <person name="Hutchinson M.I."/>
            <person name="Powell A.J."/>
            <person name="Barry K."/>
            <person name="Miller A.N."/>
            <person name="Grigoriev I.V."/>
            <person name="Debuchy R."/>
            <person name="Gladieux P."/>
            <person name="Thoren M.H."/>
            <person name="Johannesson H."/>
        </authorList>
    </citation>
    <scope>NUCLEOTIDE SEQUENCE</scope>
    <source>
        <strain evidence="2">FGSC 1904</strain>
    </source>
</reference>
<sequence>MNHSDTTSNPCQEIQPRTDLEASTHRLQRSIHHPDKSMSDDPQNRTLSCQSTASSQTCFLIDSSANRPEKRHPVSGHEIYSQVPLDAGTQTYDRHFHLAATVFSASVYRRKRSRNGVPAVASRKGTMRQVPCTVLNKWSLSWISALASQGFLSAIVCSSRDFAFEVSYTSSLIPRVPVCLRQLHKLFPFVLAFGIRQKAKSRLEDHCLSPVITRRKERALTQDTRSLDPDNRWSNGHGWSVE</sequence>
<feature type="region of interest" description="Disordered" evidence="1">
    <location>
        <begin position="223"/>
        <end position="242"/>
    </location>
</feature>